<sequence length="140" mass="15551">MLTIQKKKFAEALHAGKNQHEAAIDAGYSEKTARSKGSQLSRDPDVMKYLKMLIGGINISHPHDAKDTVSDEELNDPVKVMTLIMISHIITDPKLALEAAAKLAPYVHRKRHELGKKEYKAEKAKAVNRFAALPTSITKH</sequence>
<accession>A0AA95GG85</accession>
<dbReference type="EMBL" id="CP123498">
    <property type="protein sequence ID" value="WGL96032.1"/>
    <property type="molecule type" value="Genomic_DNA"/>
</dbReference>
<dbReference type="Pfam" id="PF03592">
    <property type="entry name" value="Terminase_2"/>
    <property type="match status" value="1"/>
</dbReference>
<name>A0AA95GG85_9GAMM</name>
<dbReference type="Proteomes" id="UP001177597">
    <property type="component" value="Chromosome"/>
</dbReference>
<dbReference type="AlphaFoldDB" id="A0AA95GG85"/>
<dbReference type="GO" id="GO:0051276">
    <property type="term" value="P:chromosome organization"/>
    <property type="evidence" value="ECO:0007669"/>
    <property type="project" value="InterPro"/>
</dbReference>
<dbReference type="RefSeq" id="WP_280628224.1">
    <property type="nucleotide sequence ID" value="NZ_CP123491.1"/>
</dbReference>
<evidence type="ECO:0000313" key="1">
    <source>
        <dbReference type="EMBL" id="WGL93756.1"/>
    </source>
</evidence>
<geneLocation type="plasmid" evidence="1 4">
    <name>paIh1</name>
</geneLocation>
<gene>
    <name evidence="1" type="ORF">QE207_00395</name>
    <name evidence="2" type="ORF">QE207_04120</name>
    <name evidence="3" type="ORF">QE207_05450</name>
</gene>
<dbReference type="InterPro" id="IPR038713">
    <property type="entry name" value="Terminase_Gp1_N_sf"/>
</dbReference>
<dbReference type="EMBL" id="CP123498">
    <property type="protein sequence ID" value="WGL95800.1"/>
    <property type="molecule type" value="Genomic_DNA"/>
</dbReference>
<proteinExistence type="predicted"/>
<dbReference type="Proteomes" id="UP001177597">
    <property type="component" value="Plasmid paIh1"/>
</dbReference>
<dbReference type="EMBL" id="CP123491">
    <property type="protein sequence ID" value="WGL93756.1"/>
    <property type="molecule type" value="Genomic_DNA"/>
</dbReference>
<organism evidence="2 4">
    <name type="scientific">Arsenophonus nasoniae</name>
    <name type="common">son-killer infecting Nasonia vitripennis</name>
    <dbReference type="NCBI Taxonomy" id="638"/>
    <lineage>
        <taxon>Bacteria</taxon>
        <taxon>Pseudomonadati</taxon>
        <taxon>Pseudomonadota</taxon>
        <taxon>Gammaproteobacteria</taxon>
        <taxon>Enterobacterales</taxon>
        <taxon>Morganellaceae</taxon>
        <taxon>Arsenophonus</taxon>
    </lineage>
</organism>
<dbReference type="Gene3D" id="1.10.10.1400">
    <property type="entry name" value="Terminase, small subunit, N-terminal DNA-binding domain, HTH motif"/>
    <property type="match status" value="1"/>
</dbReference>
<protein>
    <submittedName>
        <fullName evidence="2">Terminase small subunit</fullName>
    </submittedName>
</protein>
<dbReference type="InterPro" id="IPR005335">
    <property type="entry name" value="Terminase_ssu"/>
</dbReference>
<keyword evidence="1" id="KW-0614">Plasmid</keyword>
<evidence type="ECO:0000313" key="3">
    <source>
        <dbReference type="EMBL" id="WGL96032.1"/>
    </source>
</evidence>
<evidence type="ECO:0000313" key="4">
    <source>
        <dbReference type="Proteomes" id="UP001177597"/>
    </source>
</evidence>
<evidence type="ECO:0000313" key="2">
    <source>
        <dbReference type="EMBL" id="WGL95800.1"/>
    </source>
</evidence>
<reference evidence="2" key="1">
    <citation type="submission" date="2023-04" db="EMBL/GenBank/DDBJ databases">
        <title>Genome dynamics across the evolutionary transition to endosymbiosis.</title>
        <authorList>
            <person name="Siozios S."/>
            <person name="Nadal-Jimenez P."/>
            <person name="Azagi T."/>
            <person name="Sprong H."/>
            <person name="Frost C.L."/>
            <person name="Parratt S.R."/>
            <person name="Taylor G."/>
            <person name="Brettell L."/>
            <person name="Lew K.C."/>
            <person name="Croft L."/>
            <person name="King K.C."/>
            <person name="Brockhurst M.A."/>
            <person name="Hypsa V."/>
            <person name="Novakova E."/>
            <person name="Darby A.C."/>
            <person name="Hurst G.D.D."/>
        </authorList>
    </citation>
    <scope>NUCLEOTIDE SEQUENCE</scope>
    <source>
        <strain evidence="2">AIh</strain>
        <plasmid evidence="1">paIh1</plasmid>
    </source>
</reference>